<name>V5YN84_9BRYO</name>
<evidence type="ECO:0000256" key="6">
    <source>
        <dbReference type="ARBA" id="ARBA00023004"/>
    </source>
</evidence>
<evidence type="ECO:0000313" key="11">
    <source>
        <dbReference type="EMBL" id="BAO18396.1"/>
    </source>
</evidence>
<dbReference type="Gene3D" id="1.10.287.990">
    <property type="entry name" value="Fe,Mn superoxide dismutase (SOD) domain"/>
    <property type="match status" value="1"/>
</dbReference>
<keyword evidence="5 8" id="KW-0560">Oxidoreductase</keyword>
<accession>V5YN84</accession>
<dbReference type="PRINTS" id="PR01703">
    <property type="entry name" value="MNSODISMTASE"/>
</dbReference>
<protein>
    <recommendedName>
        <fullName evidence="3 8">Superoxide dismutase</fullName>
        <ecNumber evidence="3 8">1.15.1.1</ecNumber>
    </recommendedName>
</protein>
<dbReference type="PIRSF" id="PIRSF000349">
    <property type="entry name" value="SODismutase"/>
    <property type="match status" value="1"/>
</dbReference>
<dbReference type="GO" id="GO:0042644">
    <property type="term" value="C:chloroplast nucleoid"/>
    <property type="evidence" value="ECO:0007669"/>
    <property type="project" value="TreeGrafter"/>
</dbReference>
<dbReference type="InterPro" id="IPR019832">
    <property type="entry name" value="Mn/Fe_SOD_C"/>
</dbReference>
<dbReference type="InterPro" id="IPR036324">
    <property type="entry name" value="Mn/Fe_SOD_N_sf"/>
</dbReference>
<dbReference type="EC" id="1.15.1.1" evidence="3 8"/>
<dbReference type="SUPFAM" id="SSF46609">
    <property type="entry name" value="Fe,Mn superoxide dismutase (SOD), N-terminal domain"/>
    <property type="match status" value="1"/>
</dbReference>
<evidence type="ECO:0000256" key="2">
    <source>
        <dbReference type="ARBA" id="ARBA00008714"/>
    </source>
</evidence>
<comment type="function">
    <text evidence="8">Destroys radicals which are normally produced within the cells and which are toxic to biological systems.</text>
</comment>
<sequence>MATCTASLGSSRTFLRHSFGVSKKYSTPRMRSVGIPRAQFFLKPLPYELDALEPHMSKKTLEFHYGKHHRAYVDNLNKQIENTDFERNTLEEIVKISYNNGNPLAPFNNAGQAWNHDFFWSSLCPGGGGTPEGELLALIERDFGSYEDFEKEFKQAGATQFGAGWVWLVLKDAKLTIVKTPNALTPIIWNYFPLLVVDIWEHAYYLDYQNRRPDYMAIIMENLINWKTVELRLERAKAFINLGKPTIPEL</sequence>
<dbReference type="AlphaFoldDB" id="V5YN84"/>
<dbReference type="EMBL" id="AB811691">
    <property type="protein sequence ID" value="BAO18399.1"/>
    <property type="molecule type" value="Genomic_DNA"/>
</dbReference>
<dbReference type="GO" id="GO:0004784">
    <property type="term" value="F:superoxide dismutase activity"/>
    <property type="evidence" value="ECO:0007669"/>
    <property type="project" value="UniProtKB-EC"/>
</dbReference>
<evidence type="ECO:0000256" key="4">
    <source>
        <dbReference type="ARBA" id="ARBA00022723"/>
    </source>
</evidence>
<evidence type="ECO:0000259" key="9">
    <source>
        <dbReference type="Pfam" id="PF00081"/>
    </source>
</evidence>
<dbReference type="Gene3D" id="3.55.40.20">
    <property type="entry name" value="Iron/manganese superoxide dismutase, C-terminal domain"/>
    <property type="match status" value="1"/>
</dbReference>
<dbReference type="SUPFAM" id="SSF54719">
    <property type="entry name" value="Fe,Mn superoxide dismutase (SOD), C-terminal domain"/>
    <property type="match status" value="1"/>
</dbReference>
<evidence type="ECO:0000259" key="10">
    <source>
        <dbReference type="Pfam" id="PF02777"/>
    </source>
</evidence>
<comment type="cofactor">
    <cofactor evidence="1">
        <name>Fe cation</name>
        <dbReference type="ChEBI" id="CHEBI:24875"/>
    </cofactor>
</comment>
<dbReference type="FunFam" id="1.10.287.990:FF:000002">
    <property type="entry name" value="Superoxide dismutase"/>
    <property type="match status" value="1"/>
</dbReference>
<feature type="binding site" evidence="7">
    <location>
        <position position="198"/>
    </location>
    <ligand>
        <name>Mn(2+)</name>
        <dbReference type="ChEBI" id="CHEBI:29035"/>
    </ligand>
</feature>
<dbReference type="InterPro" id="IPR019831">
    <property type="entry name" value="Mn/Fe_SOD_N"/>
</dbReference>
<feature type="binding site" evidence="7">
    <location>
        <position position="116"/>
    </location>
    <ligand>
        <name>Mn(2+)</name>
        <dbReference type="ChEBI" id="CHEBI:29035"/>
    </ligand>
</feature>
<dbReference type="Pfam" id="PF02777">
    <property type="entry name" value="Sod_Fe_C"/>
    <property type="match status" value="1"/>
</dbReference>
<dbReference type="PANTHER" id="PTHR42769">
    <property type="entry name" value="SUPEROXIDE DISMUTASE"/>
    <property type="match status" value="1"/>
</dbReference>
<dbReference type="InterPro" id="IPR036314">
    <property type="entry name" value="SOD_C_sf"/>
</dbReference>
<gene>
    <name evidence="11" type="primary">sodB-1</name>
</gene>
<evidence type="ECO:0000256" key="7">
    <source>
        <dbReference type="PIRSR" id="PIRSR000349-1"/>
    </source>
</evidence>
<organism evidence="11">
    <name type="scientific">Pogonatum inflexum</name>
    <dbReference type="NCBI Taxonomy" id="185755"/>
    <lineage>
        <taxon>Eukaryota</taxon>
        <taxon>Viridiplantae</taxon>
        <taxon>Streptophyta</taxon>
        <taxon>Embryophyta</taxon>
        <taxon>Bryophyta</taxon>
        <taxon>Bryophytina</taxon>
        <taxon>Polytrichopsida</taxon>
        <taxon>Polytrichales</taxon>
        <taxon>Polytrichaceae</taxon>
        <taxon>Pogonatum</taxon>
    </lineage>
</organism>
<dbReference type="PANTHER" id="PTHR42769:SF3">
    <property type="entry name" value="SUPEROXIDE DISMUTASE [FE] 2, CHLOROPLASTIC"/>
    <property type="match status" value="1"/>
</dbReference>
<feature type="binding site" evidence="7">
    <location>
        <position position="64"/>
    </location>
    <ligand>
        <name>Mn(2+)</name>
        <dbReference type="ChEBI" id="CHEBI:29035"/>
    </ligand>
</feature>
<comment type="similarity">
    <text evidence="2 8">Belongs to the iron/manganese superoxide dismutase family.</text>
</comment>
<dbReference type="GO" id="GO:0046872">
    <property type="term" value="F:metal ion binding"/>
    <property type="evidence" value="ECO:0007669"/>
    <property type="project" value="UniProtKB-KW"/>
</dbReference>
<evidence type="ECO:0000256" key="8">
    <source>
        <dbReference type="RuleBase" id="RU000414"/>
    </source>
</evidence>
<keyword evidence="6" id="KW-0408">Iron</keyword>
<dbReference type="Pfam" id="PF00081">
    <property type="entry name" value="Sod_Fe_N"/>
    <property type="match status" value="1"/>
</dbReference>
<feature type="binding site" evidence="7">
    <location>
        <position position="202"/>
    </location>
    <ligand>
        <name>Mn(2+)</name>
        <dbReference type="ChEBI" id="CHEBI:29035"/>
    </ligand>
</feature>
<dbReference type="PROSITE" id="PS00088">
    <property type="entry name" value="SOD_MN"/>
    <property type="match status" value="1"/>
</dbReference>
<comment type="catalytic activity">
    <reaction evidence="8">
        <text>2 superoxide + 2 H(+) = H2O2 + O2</text>
        <dbReference type="Rhea" id="RHEA:20696"/>
        <dbReference type="ChEBI" id="CHEBI:15378"/>
        <dbReference type="ChEBI" id="CHEBI:15379"/>
        <dbReference type="ChEBI" id="CHEBI:16240"/>
        <dbReference type="ChEBI" id="CHEBI:18421"/>
        <dbReference type="EC" id="1.15.1.1"/>
    </reaction>
</comment>
<feature type="domain" description="Manganese/iron superoxide dismutase N-terminal" evidence="9">
    <location>
        <begin position="40"/>
        <end position="123"/>
    </location>
</feature>
<keyword evidence="4 7" id="KW-0479">Metal-binding</keyword>
<evidence type="ECO:0000256" key="5">
    <source>
        <dbReference type="ARBA" id="ARBA00023002"/>
    </source>
</evidence>
<proteinExistence type="evidence at transcript level"/>
<evidence type="ECO:0000256" key="3">
    <source>
        <dbReference type="ARBA" id="ARBA00012682"/>
    </source>
</evidence>
<dbReference type="InterPro" id="IPR019833">
    <property type="entry name" value="Mn/Fe_SOD_BS"/>
</dbReference>
<dbReference type="InterPro" id="IPR001189">
    <property type="entry name" value="Mn/Fe_SOD"/>
</dbReference>
<evidence type="ECO:0000256" key="1">
    <source>
        <dbReference type="ARBA" id="ARBA00001962"/>
    </source>
</evidence>
<feature type="domain" description="Manganese/iron superoxide dismutase C-terminal" evidence="10">
    <location>
        <begin position="131"/>
        <end position="230"/>
    </location>
</feature>
<reference evidence="11" key="1">
    <citation type="journal article" date="2013" name="Bull. Minamikyushu Univ">
        <title>Atypical cytosol-localized Fe-superoxide dismutase in the moss Pogonatum inflexum.</title>
        <authorList>
            <person name="Kanematsu S."/>
            <person name="Okayasu M."/>
            <person name="Ueno S."/>
        </authorList>
    </citation>
    <scope>NUCLEOTIDE SEQUENCE</scope>
</reference>
<dbReference type="EMBL" id="AB201828">
    <property type="protein sequence ID" value="BAO18396.1"/>
    <property type="molecule type" value="mRNA"/>
</dbReference>